<dbReference type="EMBL" id="HBGI01003266">
    <property type="protein sequence ID" value="CAD9240379.1"/>
    <property type="molecule type" value="Transcribed_RNA"/>
</dbReference>
<organism evidence="2">
    <name type="scientific">Erythrolobus australicus</name>
    <dbReference type="NCBI Taxonomy" id="1077150"/>
    <lineage>
        <taxon>Eukaryota</taxon>
        <taxon>Rhodophyta</taxon>
        <taxon>Bangiophyceae</taxon>
        <taxon>Porphyridiales</taxon>
        <taxon>Porphyridiaceae</taxon>
        <taxon>Erythrolobus</taxon>
    </lineage>
</organism>
<evidence type="ECO:0000256" key="1">
    <source>
        <dbReference type="SAM" id="Phobius"/>
    </source>
</evidence>
<gene>
    <name evidence="2" type="ORF">EAUS1353_LOCUS2117</name>
</gene>
<protein>
    <submittedName>
        <fullName evidence="2">Uncharacterized protein</fullName>
    </submittedName>
</protein>
<feature type="transmembrane region" description="Helical" evidence="1">
    <location>
        <begin position="46"/>
        <end position="66"/>
    </location>
</feature>
<dbReference type="AlphaFoldDB" id="A0A7S1TLJ1"/>
<accession>A0A7S1TLJ1</accession>
<keyword evidence="1" id="KW-1133">Transmembrane helix</keyword>
<keyword evidence="1" id="KW-0472">Membrane</keyword>
<reference evidence="2" key="1">
    <citation type="submission" date="2021-01" db="EMBL/GenBank/DDBJ databases">
        <authorList>
            <person name="Corre E."/>
            <person name="Pelletier E."/>
            <person name="Niang G."/>
            <person name="Scheremetjew M."/>
            <person name="Finn R."/>
            <person name="Kale V."/>
            <person name="Holt S."/>
            <person name="Cochrane G."/>
            <person name="Meng A."/>
            <person name="Brown T."/>
            <person name="Cohen L."/>
        </authorList>
    </citation>
    <scope>NUCLEOTIDE SEQUENCE</scope>
    <source>
        <strain evidence="2">CCMP3124</strain>
    </source>
</reference>
<sequence>MGKTKSRVKFFEEDGSALYADHNTALLDTTQSSARRALRMVASPRFHIFAVVLVLTLCAVSTENVIHLTAGATPSAAVRAAQTFSSITAKDAVHHAQQLLARF</sequence>
<proteinExistence type="predicted"/>
<name>A0A7S1TLJ1_9RHOD</name>
<keyword evidence="1" id="KW-0812">Transmembrane</keyword>
<evidence type="ECO:0000313" key="2">
    <source>
        <dbReference type="EMBL" id="CAD9240379.1"/>
    </source>
</evidence>